<dbReference type="EMBL" id="JAFHDT010000006">
    <property type="protein sequence ID" value="KAI7808407.1"/>
    <property type="molecule type" value="Genomic_DNA"/>
</dbReference>
<reference evidence="2" key="1">
    <citation type="submission" date="2021-02" db="EMBL/GenBank/DDBJ databases">
        <title>Comparative genomics reveals that relaxation of natural selection precedes convergent phenotypic evolution of cavefish.</title>
        <authorList>
            <person name="Peng Z."/>
        </authorList>
    </citation>
    <scope>NUCLEOTIDE SEQUENCE</scope>
    <source>
        <tissue evidence="2">Muscle</tissue>
    </source>
</reference>
<comment type="caution">
    <text evidence="2">The sequence shown here is derived from an EMBL/GenBank/DDBJ whole genome shotgun (WGS) entry which is preliminary data.</text>
</comment>
<dbReference type="Proteomes" id="UP001059041">
    <property type="component" value="Linkage Group LG6"/>
</dbReference>
<proteinExistence type="predicted"/>
<evidence type="ECO:0000313" key="2">
    <source>
        <dbReference type="EMBL" id="KAI7808407.1"/>
    </source>
</evidence>
<keyword evidence="3" id="KW-1185">Reference proteome</keyword>
<evidence type="ECO:0000256" key="1">
    <source>
        <dbReference type="SAM" id="MobiDB-lite"/>
    </source>
</evidence>
<gene>
    <name evidence="2" type="ORF">IRJ41_004079</name>
</gene>
<evidence type="ECO:0000313" key="3">
    <source>
        <dbReference type="Proteomes" id="UP001059041"/>
    </source>
</evidence>
<feature type="region of interest" description="Disordered" evidence="1">
    <location>
        <begin position="1"/>
        <end position="23"/>
    </location>
</feature>
<sequence length="92" mass="10282">MKLNSPLSTTHGNLRNSGHHNNVLHSYEVQEHNRNSAKNRKCAGDSTRDPLTTIQYGGIRLRVDLPRARSPTGIKSGEVRQIAAELQIVQDR</sequence>
<dbReference type="AlphaFoldDB" id="A0A9W8C6C4"/>
<name>A0A9W8C6C4_TRIRA</name>
<protein>
    <submittedName>
        <fullName evidence="2">Uncharacterized protein</fullName>
    </submittedName>
</protein>
<accession>A0A9W8C6C4</accession>
<feature type="region of interest" description="Disordered" evidence="1">
    <location>
        <begin position="31"/>
        <end position="50"/>
    </location>
</feature>
<organism evidence="2 3">
    <name type="scientific">Triplophysa rosa</name>
    <name type="common">Cave loach</name>
    <dbReference type="NCBI Taxonomy" id="992332"/>
    <lineage>
        <taxon>Eukaryota</taxon>
        <taxon>Metazoa</taxon>
        <taxon>Chordata</taxon>
        <taxon>Craniata</taxon>
        <taxon>Vertebrata</taxon>
        <taxon>Euteleostomi</taxon>
        <taxon>Actinopterygii</taxon>
        <taxon>Neopterygii</taxon>
        <taxon>Teleostei</taxon>
        <taxon>Ostariophysi</taxon>
        <taxon>Cypriniformes</taxon>
        <taxon>Nemacheilidae</taxon>
        <taxon>Triplophysa</taxon>
    </lineage>
</organism>